<evidence type="ECO:0000256" key="3">
    <source>
        <dbReference type="ARBA" id="ARBA00022485"/>
    </source>
</evidence>
<evidence type="ECO:0000256" key="2">
    <source>
        <dbReference type="ARBA" id="ARBA00006561"/>
    </source>
</evidence>
<dbReference type="Pfam" id="PF13187">
    <property type="entry name" value="Fer4_9"/>
    <property type="match status" value="1"/>
</dbReference>
<feature type="domain" description="4Fe-4S ferredoxin-type" evidence="10">
    <location>
        <begin position="240"/>
        <end position="270"/>
    </location>
</feature>
<keyword evidence="5" id="KW-0677">Repeat</keyword>
<name>A0A521D3Z5_9BACT</name>
<evidence type="ECO:0000313" key="11">
    <source>
        <dbReference type="EMBL" id="SMO66377.1"/>
    </source>
</evidence>
<dbReference type="PROSITE" id="PS51379">
    <property type="entry name" value="4FE4S_FER_2"/>
    <property type="match status" value="4"/>
</dbReference>
<dbReference type="InterPro" id="IPR017896">
    <property type="entry name" value="4Fe4S_Fe-S-bd"/>
</dbReference>
<accession>A0A521D3Z5</accession>
<dbReference type="InterPro" id="IPR003813">
    <property type="entry name" value="MvhD/FlpD"/>
</dbReference>
<organism evidence="11 12">
    <name type="scientific">Balnearium lithotrophicum</name>
    <dbReference type="NCBI Taxonomy" id="223788"/>
    <lineage>
        <taxon>Bacteria</taxon>
        <taxon>Pseudomonadati</taxon>
        <taxon>Aquificota</taxon>
        <taxon>Aquificia</taxon>
        <taxon>Desulfurobacteriales</taxon>
        <taxon>Desulfurobacteriaceae</taxon>
        <taxon>Balnearium</taxon>
    </lineage>
</organism>
<comment type="cofactor">
    <cofactor evidence="1">
        <name>FAD</name>
        <dbReference type="ChEBI" id="CHEBI:57692"/>
    </cofactor>
</comment>
<dbReference type="OrthoDB" id="9789936at2"/>
<dbReference type="SUPFAM" id="SSF51905">
    <property type="entry name" value="FAD/NAD(P)-binding domain"/>
    <property type="match status" value="1"/>
</dbReference>
<dbReference type="FunFam" id="3.30.70.20:FF:000035">
    <property type="entry name" value="Iron hydrogenase 1"/>
    <property type="match status" value="1"/>
</dbReference>
<evidence type="ECO:0000256" key="1">
    <source>
        <dbReference type="ARBA" id="ARBA00001974"/>
    </source>
</evidence>
<evidence type="ECO:0000256" key="5">
    <source>
        <dbReference type="ARBA" id="ARBA00022737"/>
    </source>
</evidence>
<dbReference type="SUPFAM" id="SSF54862">
    <property type="entry name" value="4Fe-4S ferredoxins"/>
    <property type="match status" value="1"/>
</dbReference>
<proteinExistence type="inferred from homology"/>
<dbReference type="Proteomes" id="UP000317315">
    <property type="component" value="Unassembled WGS sequence"/>
</dbReference>
<dbReference type="PANTHER" id="PTHR43498:SF1">
    <property type="entry name" value="COB--COM HETERODISULFIDE REDUCTASE IRON-SULFUR SUBUNIT A"/>
    <property type="match status" value="1"/>
</dbReference>
<keyword evidence="4" id="KW-0479">Metal-binding</keyword>
<evidence type="ECO:0000256" key="9">
    <source>
        <dbReference type="ARBA" id="ARBA00023014"/>
    </source>
</evidence>
<dbReference type="Pfam" id="PF02662">
    <property type="entry name" value="FlpD"/>
    <property type="match status" value="1"/>
</dbReference>
<dbReference type="RefSeq" id="WP_142935831.1">
    <property type="nucleotide sequence ID" value="NZ_FXTM01000017.1"/>
</dbReference>
<dbReference type="Gene3D" id="3.30.70.20">
    <property type="match status" value="3"/>
</dbReference>
<dbReference type="PROSITE" id="PS00198">
    <property type="entry name" value="4FE4S_FER_1"/>
    <property type="match status" value="3"/>
</dbReference>
<reference evidence="11 12" key="1">
    <citation type="submission" date="2017-05" db="EMBL/GenBank/DDBJ databases">
        <authorList>
            <person name="Varghese N."/>
            <person name="Submissions S."/>
        </authorList>
    </citation>
    <scope>NUCLEOTIDE SEQUENCE [LARGE SCALE GENOMIC DNA]</scope>
    <source>
        <strain evidence="11 12">DSM 16304</strain>
    </source>
</reference>
<dbReference type="InterPro" id="IPR039650">
    <property type="entry name" value="HdrA-like"/>
</dbReference>
<comment type="similarity">
    <text evidence="2">Belongs to the HdrA family.</text>
</comment>
<evidence type="ECO:0000256" key="7">
    <source>
        <dbReference type="ARBA" id="ARBA00023002"/>
    </source>
</evidence>
<evidence type="ECO:0000256" key="4">
    <source>
        <dbReference type="ARBA" id="ARBA00022723"/>
    </source>
</evidence>
<dbReference type="EMBL" id="FXTM01000017">
    <property type="protein sequence ID" value="SMO66377.1"/>
    <property type="molecule type" value="Genomic_DNA"/>
</dbReference>
<keyword evidence="9" id="KW-0411">Iron-sulfur</keyword>
<keyword evidence="7" id="KW-0560">Oxidoreductase</keyword>
<sequence length="765" mass="86198">MEKEKFLVVLCNCGGKISEKINFKELKELAEKQERVAEVLETKDFCINPEEQVKRLGKEFSGLIFCGCSERSSLKFNEDRITKLLKNLGINPAMFETVNLREQCLMVHDDTEGMNQRAKDQFLMAYEKLKTNVEALKENLKKRVLIVGGGVAGQSCAQALSDMGIDTVIVEEKPYLGGFAASIPALWQSESYPSVCTSQCVIPVVGRETLLKDGITVYTNSTVEKIEKENGKFKVRIRRKTLKVDPEKCIGCGKCEEVCPVEVPNEFNLGKTKRRAIYKAFPLALPDVYQIDEENCTLCGECEKVCPTSAIDLSREGDTIEDEFGAVVIATGLKGGDVSVYKELGYEFPEVITLTEYQRYRANNFFGKKPREISFVLCKKDSVGYCSRLCCLETVKAAFMLAKQVPDVKVKIFYKSLGTTGRAFEEYRRRAEKLGVEFIQTQVEKIERKGEGELLIKTENGEYYSNLAVVADPLIPAQYRITEMLKVFTDIYGFPLEFQPRVINPLETFVERVYVVGAAKGFKDVQESIESALGAAPKIYRDLKGREKKYYAEIDQDKCSRCETCLMCCPHGAISIKEEKEENRVVIDSNLCRGCGLCYAACPSKAIRFSNLEDEQILKMAEVAFKHLPKGKPRILAFLCYWCAYGAADLMGYNNVKIPENVRTIRVRCSASLSLDVISEILARDLADGIIVAGCPVDNCHHAWGNYMQERRIETLNESLELLGVTDKKVRWEYIGVPNWLKLANAIKEMNRELTAIKEGSYVQN</sequence>
<feature type="domain" description="4Fe-4S ferredoxin-type" evidence="10">
    <location>
        <begin position="583"/>
        <end position="612"/>
    </location>
</feature>
<feature type="domain" description="4Fe-4S ferredoxin-type" evidence="10">
    <location>
        <begin position="287"/>
        <end position="316"/>
    </location>
</feature>
<dbReference type="InterPro" id="IPR017900">
    <property type="entry name" value="4Fe4S_Fe_S_CS"/>
</dbReference>
<dbReference type="GO" id="GO:0016491">
    <property type="term" value="F:oxidoreductase activity"/>
    <property type="evidence" value="ECO:0007669"/>
    <property type="project" value="UniProtKB-KW"/>
</dbReference>
<keyword evidence="12" id="KW-1185">Reference proteome</keyword>
<gene>
    <name evidence="11" type="ORF">SAMN06269117_11717</name>
</gene>
<protein>
    <submittedName>
        <fullName evidence="11">CoB--CoM heterodisulfide reductase subunit A</fullName>
    </submittedName>
</protein>
<dbReference type="Gene3D" id="3.50.50.60">
    <property type="entry name" value="FAD/NAD(P)-binding domain"/>
    <property type="match status" value="1"/>
</dbReference>
<evidence type="ECO:0000256" key="6">
    <source>
        <dbReference type="ARBA" id="ARBA00022827"/>
    </source>
</evidence>
<evidence type="ECO:0000256" key="8">
    <source>
        <dbReference type="ARBA" id="ARBA00023004"/>
    </source>
</evidence>
<dbReference type="GO" id="GO:0051539">
    <property type="term" value="F:4 iron, 4 sulfur cluster binding"/>
    <property type="evidence" value="ECO:0007669"/>
    <property type="project" value="UniProtKB-KW"/>
</dbReference>
<keyword evidence="3" id="KW-0004">4Fe-4S</keyword>
<dbReference type="InterPro" id="IPR036188">
    <property type="entry name" value="FAD/NAD-bd_sf"/>
</dbReference>
<dbReference type="Pfam" id="PF12831">
    <property type="entry name" value="FAD_oxidored"/>
    <property type="match status" value="1"/>
</dbReference>
<dbReference type="Pfam" id="PF12838">
    <property type="entry name" value="Fer4_7"/>
    <property type="match status" value="1"/>
</dbReference>
<dbReference type="AlphaFoldDB" id="A0A521D3Z5"/>
<keyword evidence="6" id="KW-0285">Flavoprotein</keyword>
<evidence type="ECO:0000313" key="12">
    <source>
        <dbReference type="Proteomes" id="UP000317315"/>
    </source>
</evidence>
<dbReference type="PANTHER" id="PTHR43498">
    <property type="entry name" value="FERREDOXIN:COB-COM HETERODISULFIDE REDUCTASE SUBUNIT A"/>
    <property type="match status" value="1"/>
</dbReference>
<feature type="domain" description="4Fe-4S ferredoxin-type" evidence="10">
    <location>
        <begin position="550"/>
        <end position="579"/>
    </location>
</feature>
<keyword evidence="8" id="KW-0408">Iron</keyword>
<evidence type="ECO:0000259" key="10">
    <source>
        <dbReference type="PROSITE" id="PS51379"/>
    </source>
</evidence>
<keyword evidence="6" id="KW-0274">FAD</keyword>
<dbReference type="GO" id="GO:0046872">
    <property type="term" value="F:metal ion binding"/>
    <property type="evidence" value="ECO:0007669"/>
    <property type="project" value="UniProtKB-KW"/>
</dbReference>